<reference evidence="5" key="1">
    <citation type="journal article" date="2020" name="bioRxiv">
        <title>Comparative genomics of Chlamydomonas.</title>
        <authorList>
            <person name="Craig R.J."/>
            <person name="Hasan A.R."/>
            <person name="Ness R.W."/>
            <person name="Keightley P.D."/>
        </authorList>
    </citation>
    <scope>NUCLEOTIDE SEQUENCE</scope>
    <source>
        <strain evidence="5">CCAP 11/70</strain>
    </source>
</reference>
<evidence type="ECO:0000256" key="1">
    <source>
        <dbReference type="ARBA" id="ARBA00008045"/>
    </source>
</evidence>
<keyword evidence="6" id="KW-1185">Reference proteome</keyword>
<dbReference type="InterPro" id="IPR009053">
    <property type="entry name" value="Prefoldin"/>
</dbReference>
<dbReference type="Gene3D" id="1.10.287.370">
    <property type="match status" value="1"/>
</dbReference>
<dbReference type="PANTHER" id="PTHR21100">
    <property type="entry name" value="PREFOLDIN SUBUNIT 4"/>
    <property type="match status" value="1"/>
</dbReference>
<accession>A0A835XXR4</accession>
<dbReference type="GO" id="GO:0006457">
    <property type="term" value="P:protein folding"/>
    <property type="evidence" value="ECO:0007669"/>
    <property type="project" value="UniProtKB-UniRule"/>
</dbReference>
<dbReference type="OrthoDB" id="10250441at2759"/>
<organism evidence="5 6">
    <name type="scientific">Edaphochlamys debaryana</name>
    <dbReference type="NCBI Taxonomy" id="47281"/>
    <lineage>
        <taxon>Eukaryota</taxon>
        <taxon>Viridiplantae</taxon>
        <taxon>Chlorophyta</taxon>
        <taxon>core chlorophytes</taxon>
        <taxon>Chlorophyceae</taxon>
        <taxon>CS clade</taxon>
        <taxon>Chlamydomonadales</taxon>
        <taxon>Chlamydomonadales incertae sedis</taxon>
        <taxon>Edaphochlamys</taxon>
    </lineage>
</organism>
<dbReference type="PANTHER" id="PTHR21100:SF9">
    <property type="entry name" value="PREFOLDIN SUBUNIT 4"/>
    <property type="match status" value="1"/>
</dbReference>
<dbReference type="Proteomes" id="UP000612055">
    <property type="component" value="Unassembled WGS sequence"/>
</dbReference>
<dbReference type="InterPro" id="IPR002777">
    <property type="entry name" value="PFD_beta-like"/>
</dbReference>
<evidence type="ECO:0000256" key="4">
    <source>
        <dbReference type="SAM" id="Coils"/>
    </source>
</evidence>
<name>A0A835XXR4_9CHLO</name>
<comment type="function">
    <text evidence="3">Binds specifically to cytosolic chaperonin (c-CPN) and transfers target proteins to it. Binds to nascent polypeptide chain and promotes folding in an environment in which there are many competing pathways for nonnative proteins.</text>
</comment>
<keyword evidence="4" id="KW-0175">Coiled coil</keyword>
<evidence type="ECO:0000256" key="2">
    <source>
        <dbReference type="ARBA" id="ARBA00023186"/>
    </source>
</evidence>
<comment type="caution">
    <text evidence="5">The sequence shown here is derived from an EMBL/GenBank/DDBJ whole genome shotgun (WGS) entry which is preliminary data.</text>
</comment>
<dbReference type="GO" id="GO:0051082">
    <property type="term" value="F:unfolded protein binding"/>
    <property type="evidence" value="ECO:0007669"/>
    <property type="project" value="InterPro"/>
</dbReference>
<dbReference type="GO" id="GO:0005737">
    <property type="term" value="C:cytoplasm"/>
    <property type="evidence" value="ECO:0007669"/>
    <property type="project" value="TreeGrafter"/>
</dbReference>
<comment type="subunit">
    <text evidence="3">Heterohexamer of two PFD-alpha type and four PFD-beta type subunits.</text>
</comment>
<keyword evidence="2 3" id="KW-0143">Chaperone</keyword>
<dbReference type="Pfam" id="PF01920">
    <property type="entry name" value="Prefoldin_2"/>
    <property type="match status" value="1"/>
</dbReference>
<dbReference type="AlphaFoldDB" id="A0A835XXR4"/>
<dbReference type="GO" id="GO:0009409">
    <property type="term" value="P:response to cold"/>
    <property type="evidence" value="ECO:0007669"/>
    <property type="project" value="UniProtKB-ARBA"/>
</dbReference>
<proteinExistence type="inferred from homology"/>
<feature type="coiled-coil region" evidence="4">
    <location>
        <begin position="30"/>
        <end position="113"/>
    </location>
</feature>
<dbReference type="SUPFAM" id="SSF46579">
    <property type="entry name" value="Prefoldin"/>
    <property type="match status" value="1"/>
</dbReference>
<dbReference type="CDD" id="cd23165">
    <property type="entry name" value="Prefoldin_4"/>
    <property type="match status" value="1"/>
</dbReference>
<dbReference type="PIRSF" id="PIRSF016477">
    <property type="entry name" value="Prefoldin_subunit_4"/>
    <property type="match status" value="1"/>
</dbReference>
<evidence type="ECO:0000313" key="6">
    <source>
        <dbReference type="Proteomes" id="UP000612055"/>
    </source>
</evidence>
<comment type="similarity">
    <text evidence="1 3">Belongs to the prefoldin subunit beta family.</text>
</comment>
<dbReference type="EMBL" id="JAEHOE010000049">
    <property type="protein sequence ID" value="KAG2491835.1"/>
    <property type="molecule type" value="Genomic_DNA"/>
</dbReference>
<evidence type="ECO:0000256" key="3">
    <source>
        <dbReference type="PIRNR" id="PIRNR016477"/>
    </source>
</evidence>
<evidence type="ECO:0000313" key="5">
    <source>
        <dbReference type="EMBL" id="KAG2491835.1"/>
    </source>
</evidence>
<dbReference type="InterPro" id="IPR016661">
    <property type="entry name" value="PFDN4"/>
</dbReference>
<gene>
    <name evidence="5" type="ORF">HYH03_009792</name>
</gene>
<sequence length="130" mass="14911">MAAKAQAPHIEVLEEDQNRINMFSRLHFKSQELERMLKSYKNALEEHEDASNELMLSDDDNVRFVVGECLVHIDKDAAEARLEKVTQDVHKEVEEKTAELEKVKAQLKELKATLYAKFGTQINLEESDGP</sequence>
<protein>
    <recommendedName>
        <fullName evidence="3">Prefoldin subunit 4</fullName>
    </recommendedName>
</protein>
<dbReference type="GO" id="GO:0016272">
    <property type="term" value="C:prefoldin complex"/>
    <property type="evidence" value="ECO:0007669"/>
    <property type="project" value="UniProtKB-UniRule"/>
</dbReference>